<dbReference type="InterPro" id="IPR051674">
    <property type="entry name" value="Malate_Decarboxylase"/>
</dbReference>
<dbReference type="InterPro" id="IPR036291">
    <property type="entry name" value="NAD(P)-bd_dom_sf"/>
</dbReference>
<dbReference type="AlphaFoldDB" id="A0A0G1NBZ7"/>
<evidence type="ECO:0000259" key="6">
    <source>
        <dbReference type="SMART" id="SM01274"/>
    </source>
</evidence>
<dbReference type="PANTHER" id="PTHR43237">
    <property type="entry name" value="NADP-DEPENDENT MALIC ENZYME"/>
    <property type="match status" value="1"/>
</dbReference>
<dbReference type="InterPro" id="IPR046346">
    <property type="entry name" value="Aminoacid_DH-like_N_sf"/>
</dbReference>
<keyword evidence="3" id="KW-0479">Metal-binding</keyword>
<dbReference type="EMBL" id="LCJQ01000006">
    <property type="protein sequence ID" value="KKT81699.1"/>
    <property type="molecule type" value="Genomic_DNA"/>
</dbReference>
<evidence type="ECO:0000313" key="8">
    <source>
        <dbReference type="Proteomes" id="UP000034595"/>
    </source>
</evidence>
<dbReference type="GO" id="GO:0016616">
    <property type="term" value="F:oxidoreductase activity, acting on the CH-OH group of donors, NAD or NADP as acceptor"/>
    <property type="evidence" value="ECO:0007669"/>
    <property type="project" value="InterPro"/>
</dbReference>
<comment type="caution">
    <text evidence="7">The sequence shown here is derived from an EMBL/GenBank/DDBJ whole genome shotgun (WGS) entry which is preliminary data.</text>
</comment>
<evidence type="ECO:0000313" key="7">
    <source>
        <dbReference type="EMBL" id="KKT81699.1"/>
    </source>
</evidence>
<gene>
    <name evidence="7" type="ORF">UW78_C0006G0064</name>
</gene>
<evidence type="ECO:0000256" key="2">
    <source>
        <dbReference type="ARBA" id="ARBA00001946"/>
    </source>
</evidence>
<feature type="domain" description="Malic enzyme NAD-binding" evidence="5">
    <location>
        <begin position="161"/>
        <end position="291"/>
    </location>
</feature>
<dbReference type="InterPro" id="IPR015884">
    <property type="entry name" value="Malic_enzyme_CS"/>
</dbReference>
<feature type="domain" description="Malic enzyme N-terminal" evidence="6">
    <location>
        <begin position="16"/>
        <end position="149"/>
    </location>
</feature>
<dbReference type="Gene3D" id="3.40.50.720">
    <property type="entry name" value="NAD(P)-binding Rossmann-like Domain"/>
    <property type="match status" value="1"/>
</dbReference>
<dbReference type="PATRIC" id="fig|1618610.3.peg.328"/>
<dbReference type="Pfam" id="PF00390">
    <property type="entry name" value="malic"/>
    <property type="match status" value="1"/>
</dbReference>
<dbReference type="FunFam" id="3.40.50.10380:FF:000003">
    <property type="entry name" value="NADP-dependent malic enzyme"/>
    <property type="match status" value="1"/>
</dbReference>
<dbReference type="SMART" id="SM00919">
    <property type="entry name" value="Malic_M"/>
    <property type="match status" value="1"/>
</dbReference>
<reference evidence="7 8" key="1">
    <citation type="journal article" date="2015" name="Nature">
        <title>rRNA introns, odd ribosomes, and small enigmatic genomes across a large radiation of phyla.</title>
        <authorList>
            <person name="Brown C.T."/>
            <person name="Hug L.A."/>
            <person name="Thomas B.C."/>
            <person name="Sharon I."/>
            <person name="Castelle C.J."/>
            <person name="Singh A."/>
            <person name="Wilkins M.J."/>
            <person name="Williams K.H."/>
            <person name="Banfield J.F."/>
        </authorList>
    </citation>
    <scope>NUCLEOTIDE SEQUENCE [LARGE SCALE GENOMIC DNA]</scope>
</reference>
<dbReference type="Gene3D" id="3.40.50.10380">
    <property type="entry name" value="Malic enzyme, N-terminal domain"/>
    <property type="match status" value="1"/>
</dbReference>
<dbReference type="InterPro" id="IPR012302">
    <property type="entry name" value="Malic_NAD-bd"/>
</dbReference>
<dbReference type="GO" id="GO:0046872">
    <property type="term" value="F:metal ion binding"/>
    <property type="evidence" value="ECO:0007669"/>
    <property type="project" value="UniProtKB-KW"/>
</dbReference>
<dbReference type="SMART" id="SM01274">
    <property type="entry name" value="malic"/>
    <property type="match status" value="1"/>
</dbReference>
<dbReference type="Proteomes" id="UP000034595">
    <property type="component" value="Unassembled WGS sequence"/>
</dbReference>
<comment type="cofactor">
    <cofactor evidence="2">
        <name>Mg(2+)</name>
        <dbReference type="ChEBI" id="CHEBI:18420"/>
    </cofactor>
</comment>
<evidence type="ECO:0000256" key="3">
    <source>
        <dbReference type="ARBA" id="ARBA00022723"/>
    </source>
</evidence>
<dbReference type="GO" id="GO:0051287">
    <property type="term" value="F:NAD binding"/>
    <property type="evidence" value="ECO:0007669"/>
    <property type="project" value="InterPro"/>
</dbReference>
<organism evidence="7 8">
    <name type="scientific">Candidatus Azambacteria bacterium GW2011_GWA1_44_9</name>
    <dbReference type="NCBI Taxonomy" id="1618610"/>
    <lineage>
        <taxon>Bacteria</taxon>
        <taxon>Candidatus Azamiibacteriota</taxon>
    </lineage>
</organism>
<protein>
    <submittedName>
        <fullName evidence="7">NADP-dependent malate dehydrogenase (Oxaloacetate-decarboxylating)</fullName>
    </submittedName>
</protein>
<dbReference type="GO" id="GO:0004470">
    <property type="term" value="F:malic enzyme activity"/>
    <property type="evidence" value="ECO:0007669"/>
    <property type="project" value="InterPro"/>
</dbReference>
<sequence length="293" mass="31549">MNDIYKKSLDLHRLHGGKIEVVSKVPLTCKEELSLAYTPGVAEVSREIGRDEKLAYDYTIKGNTVAVVSDGSAILGLGNLGAHAAIPVMEGKAAIFREFAGIDAFPICVNTQDTEEIIALVKNIAPCFGGINLEDISAPRCFEIEERLRAELPIPVMHDDQHGTSTIVLAGLINALKLRGSTKENVRVVMNGAGAAGTAITKILLAYGFENVIVCDSKGALYDGRANLNMEKQTLARATNPEKVQGELHEVLRDSDIFIGVSKGGLLTGEMVRTMAKNPIIFALVNSTFEIDK</sequence>
<dbReference type="PROSITE" id="PS00331">
    <property type="entry name" value="MALIC_ENZYMES"/>
    <property type="match status" value="1"/>
</dbReference>
<keyword evidence="4" id="KW-0560">Oxidoreductase</keyword>
<dbReference type="PANTHER" id="PTHR43237:SF4">
    <property type="entry name" value="NADP-DEPENDENT MALIC ENZYME"/>
    <property type="match status" value="1"/>
</dbReference>
<dbReference type="InterPro" id="IPR012301">
    <property type="entry name" value="Malic_N_dom"/>
</dbReference>
<dbReference type="InterPro" id="IPR037062">
    <property type="entry name" value="Malic_N_dom_sf"/>
</dbReference>
<accession>A0A0G1NBZ7</accession>
<dbReference type="SUPFAM" id="SSF51735">
    <property type="entry name" value="NAD(P)-binding Rossmann-fold domains"/>
    <property type="match status" value="1"/>
</dbReference>
<dbReference type="SUPFAM" id="SSF53223">
    <property type="entry name" value="Aminoacid dehydrogenase-like, N-terminal domain"/>
    <property type="match status" value="1"/>
</dbReference>
<comment type="cofactor">
    <cofactor evidence="1">
        <name>Mn(2+)</name>
        <dbReference type="ChEBI" id="CHEBI:29035"/>
    </cofactor>
</comment>
<evidence type="ECO:0000256" key="1">
    <source>
        <dbReference type="ARBA" id="ARBA00001936"/>
    </source>
</evidence>
<evidence type="ECO:0000256" key="4">
    <source>
        <dbReference type="ARBA" id="ARBA00023002"/>
    </source>
</evidence>
<name>A0A0G1NBZ7_9BACT</name>
<dbReference type="Pfam" id="PF03949">
    <property type="entry name" value="Malic_M"/>
    <property type="match status" value="1"/>
</dbReference>
<proteinExistence type="predicted"/>
<evidence type="ECO:0000259" key="5">
    <source>
        <dbReference type="SMART" id="SM00919"/>
    </source>
</evidence>